<evidence type="ECO:0000313" key="2">
    <source>
        <dbReference type="EMBL" id="GJE88323.1"/>
    </source>
</evidence>
<organism evidence="2 3">
    <name type="scientific">Phanerochaete sordida</name>
    <dbReference type="NCBI Taxonomy" id="48140"/>
    <lineage>
        <taxon>Eukaryota</taxon>
        <taxon>Fungi</taxon>
        <taxon>Dikarya</taxon>
        <taxon>Basidiomycota</taxon>
        <taxon>Agaricomycotina</taxon>
        <taxon>Agaricomycetes</taxon>
        <taxon>Polyporales</taxon>
        <taxon>Phanerochaetaceae</taxon>
        <taxon>Phanerochaete</taxon>
    </lineage>
</organism>
<comment type="caution">
    <text evidence="2">The sequence shown here is derived from an EMBL/GenBank/DDBJ whole genome shotgun (WGS) entry which is preliminary data.</text>
</comment>
<dbReference type="EMBL" id="BPQB01000009">
    <property type="protein sequence ID" value="GJE88323.1"/>
    <property type="molecule type" value="Genomic_DNA"/>
</dbReference>
<accession>A0A9P3G3B8</accession>
<protein>
    <submittedName>
        <fullName evidence="2">Uncharacterized protein</fullName>
    </submittedName>
</protein>
<evidence type="ECO:0000313" key="3">
    <source>
        <dbReference type="Proteomes" id="UP000703269"/>
    </source>
</evidence>
<feature type="region of interest" description="Disordered" evidence="1">
    <location>
        <begin position="1"/>
        <end position="41"/>
    </location>
</feature>
<gene>
    <name evidence="2" type="ORF">PsYK624_044060</name>
</gene>
<sequence length="95" mass="10821">MSQARSAEARHQAHKLSGTSQGPKKRNARRAGSLDPGRGHAVAKARIHYVLPYKDMCNVEPDADADAMPSLKMKRLHHRERRHHAHYRPRMLSKP</sequence>
<dbReference type="AlphaFoldDB" id="A0A9P3G3B8"/>
<reference evidence="2 3" key="1">
    <citation type="submission" date="2021-08" db="EMBL/GenBank/DDBJ databases">
        <title>Draft Genome Sequence of Phanerochaete sordida strain YK-624.</title>
        <authorList>
            <person name="Mori T."/>
            <person name="Dohra H."/>
            <person name="Suzuki T."/>
            <person name="Kawagishi H."/>
            <person name="Hirai H."/>
        </authorList>
    </citation>
    <scope>NUCLEOTIDE SEQUENCE [LARGE SCALE GENOMIC DNA]</scope>
    <source>
        <strain evidence="2 3">YK-624</strain>
    </source>
</reference>
<proteinExistence type="predicted"/>
<name>A0A9P3G3B8_9APHY</name>
<feature type="region of interest" description="Disordered" evidence="1">
    <location>
        <begin position="76"/>
        <end position="95"/>
    </location>
</feature>
<dbReference type="Proteomes" id="UP000703269">
    <property type="component" value="Unassembled WGS sequence"/>
</dbReference>
<keyword evidence="3" id="KW-1185">Reference proteome</keyword>
<evidence type="ECO:0000256" key="1">
    <source>
        <dbReference type="SAM" id="MobiDB-lite"/>
    </source>
</evidence>